<accession>A0ACC3BG71</accession>
<protein>
    <submittedName>
        <fullName evidence="1">Uncharacterized protein</fullName>
    </submittedName>
</protein>
<proteinExistence type="predicted"/>
<keyword evidence="2" id="KW-1185">Reference proteome</keyword>
<organism evidence="1 2">
    <name type="scientific">Aspergillus melleus</name>
    <dbReference type="NCBI Taxonomy" id="138277"/>
    <lineage>
        <taxon>Eukaryota</taxon>
        <taxon>Fungi</taxon>
        <taxon>Dikarya</taxon>
        <taxon>Ascomycota</taxon>
        <taxon>Pezizomycotina</taxon>
        <taxon>Eurotiomycetes</taxon>
        <taxon>Eurotiomycetidae</taxon>
        <taxon>Eurotiales</taxon>
        <taxon>Aspergillaceae</taxon>
        <taxon>Aspergillus</taxon>
        <taxon>Aspergillus subgen. Circumdati</taxon>
    </lineage>
</organism>
<dbReference type="Proteomes" id="UP001177260">
    <property type="component" value="Unassembled WGS sequence"/>
</dbReference>
<reference evidence="1 2" key="1">
    <citation type="journal article" date="2023" name="ACS Omega">
        <title>Identification of the Neoaspergillic Acid Biosynthesis Gene Cluster by Establishing an In Vitro CRISPR-Ribonucleoprotein Genetic System in Aspergillus melleus.</title>
        <authorList>
            <person name="Yuan B."/>
            <person name="Grau M.F."/>
            <person name="Murata R.M."/>
            <person name="Torok T."/>
            <person name="Venkateswaran K."/>
            <person name="Stajich J.E."/>
            <person name="Wang C.C.C."/>
        </authorList>
    </citation>
    <scope>NUCLEOTIDE SEQUENCE [LARGE SCALE GENOMIC DNA]</scope>
    <source>
        <strain evidence="1 2">IMV 1140</strain>
    </source>
</reference>
<comment type="caution">
    <text evidence="1">The sequence shown here is derived from an EMBL/GenBank/DDBJ whole genome shotgun (WGS) entry which is preliminary data.</text>
</comment>
<sequence>MKQHEQAQFATRAGMTRRTVSRPYGAATDRFRQATLQSTRGDAPSQATGRARLSTPAYLDYEYPDGAFQGGSLQGDELQPYAPTLRDHQRQQVQPSFTGYESEMVYNLNQQGPTQSPYEVVPPYATRQSAAMDALSSQFAVPPYYNEPTGPGVPSPYLASQLPLAAYNQPGPIGRSGTTQPFPATMPDMTPVGTTGRLEPSPPSQLQPSQSQPQPQQPVAGESFGHPNESYGQFHQALRETFADTRAGRLVEASRSLLEISEWLVTNARELVLYADRLQLWNDFNICWLAVCQKQKDLTQELLQTGRQPPRTSLLAGEVMENLGKELISLCDRMEQHGLVDYQMGIWEEEILCVLSQCLDLMDSRPEALGPQAISVPATATSRS</sequence>
<gene>
    <name evidence="1" type="ORF">N8T08_003442</name>
</gene>
<name>A0ACC3BG71_9EURO</name>
<evidence type="ECO:0000313" key="1">
    <source>
        <dbReference type="EMBL" id="KAK1149886.1"/>
    </source>
</evidence>
<evidence type="ECO:0000313" key="2">
    <source>
        <dbReference type="Proteomes" id="UP001177260"/>
    </source>
</evidence>
<dbReference type="EMBL" id="JAOPJF010000002">
    <property type="protein sequence ID" value="KAK1149886.1"/>
    <property type="molecule type" value="Genomic_DNA"/>
</dbReference>